<accession>A0ABY4FCW9</accession>
<dbReference type="SUPFAM" id="SSF50939">
    <property type="entry name" value="Sialidases"/>
    <property type="match status" value="1"/>
</dbReference>
<keyword evidence="2" id="KW-1185">Reference proteome</keyword>
<evidence type="ECO:0000313" key="2">
    <source>
        <dbReference type="Proteomes" id="UP000831785"/>
    </source>
</evidence>
<gene>
    <name evidence="1" type="ORF">MUN80_21465</name>
</gene>
<dbReference type="PROSITE" id="PS51257">
    <property type="entry name" value="PROKAR_LIPOPROTEIN"/>
    <property type="match status" value="1"/>
</dbReference>
<name>A0ABY4FCW9_9BACT</name>
<reference evidence="1 2" key="1">
    <citation type="submission" date="2022-04" db="EMBL/GenBank/DDBJ databases">
        <title>Hymenobacter sp. isolated from the air.</title>
        <authorList>
            <person name="Won M."/>
            <person name="Lee C.-M."/>
            <person name="Woen H.-Y."/>
            <person name="Kwon S.-W."/>
        </authorList>
    </citation>
    <scope>NUCLEOTIDE SEQUENCE [LARGE SCALE GENOMIC DNA]</scope>
    <source>
        <strain evidence="2">5116 S-27</strain>
    </source>
</reference>
<dbReference type="RefSeq" id="WP_244716171.1">
    <property type="nucleotide sequence ID" value="NZ_CP095049.1"/>
</dbReference>
<dbReference type="InterPro" id="IPR036278">
    <property type="entry name" value="Sialidase_sf"/>
</dbReference>
<organism evidence="1 2">
    <name type="scientific">Hymenobacter cellulosivorans</name>
    <dbReference type="NCBI Taxonomy" id="2932249"/>
    <lineage>
        <taxon>Bacteria</taxon>
        <taxon>Pseudomonadati</taxon>
        <taxon>Bacteroidota</taxon>
        <taxon>Cytophagia</taxon>
        <taxon>Cytophagales</taxon>
        <taxon>Hymenobacteraceae</taxon>
        <taxon>Hymenobacter</taxon>
    </lineage>
</organism>
<sequence length="241" mass="26813">MRQYTLLLLAGLLAASCQKQDAVAPAEAPDPDWLRLEIPTSLSGDEAYSIAGDLSQTLLVAARQKVYSSADQGKTWQESYNFFGPVDLLERNDTVFALKFFPSSLQGEPVAGFADMYTADQGKSWHYTADVYPYEEYRAVRQRVGWAQAAGITYQTRENTRAIPNSSSRLVLASDLLREEGGRQTSLRLPARHYLKNLRLDGQNRLYVAASSLRFDEQTGEAILPIANNSAVVYVSRKPLP</sequence>
<dbReference type="Proteomes" id="UP000831785">
    <property type="component" value="Chromosome"/>
</dbReference>
<proteinExistence type="predicted"/>
<evidence type="ECO:0000313" key="1">
    <source>
        <dbReference type="EMBL" id="UOQ52316.1"/>
    </source>
</evidence>
<protein>
    <recommendedName>
        <fullName evidence="3">Exo-alpha-sialidase</fullName>
    </recommendedName>
</protein>
<evidence type="ECO:0008006" key="3">
    <source>
        <dbReference type="Google" id="ProtNLM"/>
    </source>
</evidence>
<dbReference type="EMBL" id="CP095049">
    <property type="protein sequence ID" value="UOQ52316.1"/>
    <property type="molecule type" value="Genomic_DNA"/>
</dbReference>